<protein>
    <submittedName>
        <fullName evidence="1">Uncharacterized protein</fullName>
    </submittedName>
</protein>
<organism evidence="1 2">
    <name type="scientific">Butyricimonas hominis</name>
    <dbReference type="NCBI Taxonomy" id="2763032"/>
    <lineage>
        <taxon>Bacteria</taxon>
        <taxon>Pseudomonadati</taxon>
        <taxon>Bacteroidota</taxon>
        <taxon>Bacteroidia</taxon>
        <taxon>Bacteroidales</taxon>
        <taxon>Odoribacteraceae</taxon>
        <taxon>Butyricimonas</taxon>
    </lineage>
</organism>
<dbReference type="EMBL" id="JACOOH010000010">
    <property type="protein sequence ID" value="MBC5623381.1"/>
    <property type="molecule type" value="Genomic_DNA"/>
</dbReference>
<dbReference type="RefSeq" id="WP_186978446.1">
    <property type="nucleotide sequence ID" value="NZ_JACOOH010000010.1"/>
</dbReference>
<comment type="caution">
    <text evidence="1">The sequence shown here is derived from an EMBL/GenBank/DDBJ whole genome shotgun (WGS) entry which is preliminary data.</text>
</comment>
<evidence type="ECO:0000313" key="2">
    <source>
        <dbReference type="Proteomes" id="UP000646484"/>
    </source>
</evidence>
<keyword evidence="2" id="KW-1185">Reference proteome</keyword>
<accession>A0ABR7D615</accession>
<gene>
    <name evidence="1" type="ORF">H8S64_19985</name>
</gene>
<reference evidence="1 2" key="1">
    <citation type="submission" date="2020-08" db="EMBL/GenBank/DDBJ databases">
        <title>Genome public.</title>
        <authorList>
            <person name="Liu C."/>
            <person name="Sun Q."/>
        </authorList>
    </citation>
    <scope>NUCLEOTIDE SEQUENCE [LARGE SCALE GENOMIC DNA]</scope>
    <source>
        <strain evidence="1 2">NSJ-56</strain>
    </source>
</reference>
<dbReference type="Proteomes" id="UP000646484">
    <property type="component" value="Unassembled WGS sequence"/>
</dbReference>
<sequence length="155" mass="18809">MEEDHEIMSDEELKQFFLNEAMLLCHSARLESGECEKLWILHNRLKRMNKLLGYLHHQDLGMNLLELQEVYGFYFVEKEGMRKKKHQMNEHLCAYSQFMTRLMKFSDIIACYCTYNVRHLRSLDRVIHVYFPEQFEEKLQAEMKQQELNRVAVEK</sequence>
<evidence type="ECO:0000313" key="1">
    <source>
        <dbReference type="EMBL" id="MBC5623381.1"/>
    </source>
</evidence>
<proteinExistence type="predicted"/>
<name>A0ABR7D615_9BACT</name>